<evidence type="ECO:0000259" key="4">
    <source>
        <dbReference type="Pfam" id="PF00656"/>
    </source>
</evidence>
<protein>
    <recommendedName>
        <fullName evidence="4">Peptidase C14 caspase domain-containing protein</fullName>
    </recommendedName>
</protein>
<gene>
    <name evidence="5" type="ORF">M408DRAFT_25458</name>
</gene>
<evidence type="ECO:0000313" key="5">
    <source>
        <dbReference type="EMBL" id="KIM26244.1"/>
    </source>
</evidence>
<dbReference type="EMBL" id="KN824307">
    <property type="protein sequence ID" value="KIM26244.1"/>
    <property type="molecule type" value="Genomic_DNA"/>
</dbReference>
<dbReference type="GO" id="GO:0006508">
    <property type="term" value="P:proteolysis"/>
    <property type="evidence" value="ECO:0007669"/>
    <property type="project" value="InterPro"/>
</dbReference>
<accession>A0A0C3B231</accession>
<dbReference type="GO" id="GO:0004197">
    <property type="term" value="F:cysteine-type endopeptidase activity"/>
    <property type="evidence" value="ECO:0007669"/>
    <property type="project" value="InterPro"/>
</dbReference>
<keyword evidence="3" id="KW-0645">Protease</keyword>
<evidence type="ECO:0000313" key="6">
    <source>
        <dbReference type="Proteomes" id="UP000054097"/>
    </source>
</evidence>
<evidence type="ECO:0000256" key="2">
    <source>
        <dbReference type="ARBA" id="ARBA00022703"/>
    </source>
</evidence>
<dbReference type="HOGENOM" id="CLU_011935_1_0_1"/>
<organism evidence="5 6">
    <name type="scientific">Serendipita vermifera MAFF 305830</name>
    <dbReference type="NCBI Taxonomy" id="933852"/>
    <lineage>
        <taxon>Eukaryota</taxon>
        <taxon>Fungi</taxon>
        <taxon>Dikarya</taxon>
        <taxon>Basidiomycota</taxon>
        <taxon>Agaricomycotina</taxon>
        <taxon>Agaricomycetes</taxon>
        <taxon>Sebacinales</taxon>
        <taxon>Serendipitaceae</taxon>
        <taxon>Serendipita</taxon>
    </lineage>
</organism>
<name>A0A0C3B231_SERVB</name>
<dbReference type="InterPro" id="IPR050452">
    <property type="entry name" value="Metacaspase"/>
</dbReference>
<dbReference type="Proteomes" id="UP000054097">
    <property type="component" value="Unassembled WGS sequence"/>
</dbReference>
<dbReference type="GO" id="GO:0005737">
    <property type="term" value="C:cytoplasm"/>
    <property type="evidence" value="ECO:0007669"/>
    <property type="project" value="TreeGrafter"/>
</dbReference>
<keyword evidence="2" id="KW-0053">Apoptosis</keyword>
<comment type="similarity">
    <text evidence="1">Belongs to the peptidase C14B family.</text>
</comment>
<dbReference type="SUPFAM" id="SSF52129">
    <property type="entry name" value="Caspase-like"/>
    <property type="match status" value="1"/>
</dbReference>
<dbReference type="PANTHER" id="PTHR48104">
    <property type="entry name" value="METACASPASE-4"/>
    <property type="match status" value="1"/>
</dbReference>
<evidence type="ECO:0000256" key="3">
    <source>
        <dbReference type="ARBA" id="ARBA00022807"/>
    </source>
</evidence>
<feature type="domain" description="Peptidase C14 caspase" evidence="4">
    <location>
        <begin position="60"/>
        <end position="305"/>
    </location>
</feature>
<reference evidence="6" key="2">
    <citation type="submission" date="2015-01" db="EMBL/GenBank/DDBJ databases">
        <title>Evolutionary Origins and Diversification of the Mycorrhizal Mutualists.</title>
        <authorList>
            <consortium name="DOE Joint Genome Institute"/>
            <consortium name="Mycorrhizal Genomics Consortium"/>
            <person name="Kohler A."/>
            <person name="Kuo A."/>
            <person name="Nagy L.G."/>
            <person name="Floudas D."/>
            <person name="Copeland A."/>
            <person name="Barry K.W."/>
            <person name="Cichocki N."/>
            <person name="Veneault-Fourrey C."/>
            <person name="LaButti K."/>
            <person name="Lindquist E.A."/>
            <person name="Lipzen A."/>
            <person name="Lundell T."/>
            <person name="Morin E."/>
            <person name="Murat C."/>
            <person name="Riley R."/>
            <person name="Ohm R."/>
            <person name="Sun H."/>
            <person name="Tunlid A."/>
            <person name="Henrissat B."/>
            <person name="Grigoriev I.V."/>
            <person name="Hibbett D.S."/>
            <person name="Martin F."/>
        </authorList>
    </citation>
    <scope>NUCLEOTIDE SEQUENCE [LARGE SCALE GENOMIC DNA]</scope>
    <source>
        <strain evidence="6">MAFF 305830</strain>
    </source>
</reference>
<keyword evidence="3" id="KW-0788">Thiol protease</keyword>
<sequence length="726" mass="80992">MTAYADTLWDWLRRNPVKVPRPPPNAPIDSNLPPISTSIITNDDSPPESYPVHIEPPRLFALIIAVEKYASDLVDDLDGPVSDANAMRAYLENKNHLGVPKSHIQHLYDSDATRTNIIEGIRALKSNENIQKNDPILIYFSGHGGEHIKKLTDGSIKKTQMILPYDFRLDSGKDKIYGILDVTIGVLLEFVAQDKGDNITVIFDCCYSGSGTRKIGSNRRSRGIKVPEEIPDDLDKDILKGSRAAEIHPEFLYRGLQSHVLIAACNENEKAMEEDGRGVFTVALIDTLAAAGAAKLTYSDLLLRLPHLPQQTPQCEGVNKRRLLFDGKARDMGVSFFKVHVEGSLYTLDAGAAHGVTDGAEFTLYERPDDYYAGKSLGVLITQKVDIFSSVLVLPRQIQLVGRLLGNSLVLTGDVFALQTRVGIEEDIRLHVAELSLLPGVVKDLEAEIRRPGPSRRRFVLVERKFAQLSINLSGDWVIFEILNPFVIKCGLVRMPYRTIPERIPSIIQAAAHFEWHLRRTPAESSDFEQLVRLEFTEVVKERQTIKVKGPNLNVDGKVEITVGDSKYGMKLINDSQTELYPYLFFFDCSDLTIETYYDSPTTEEAAGKAPLQPGGFITIGYGTGGWAPWKYSLRKSEILKPREIMQDGQEVDVGFLKLFLSTKPLDLSCMEQESPFLPPYAIDYRGGSRHQFESIGLWDTKVITVVQQRGPTGGIEELPDVPEVA</sequence>
<dbReference type="GO" id="GO:0006915">
    <property type="term" value="P:apoptotic process"/>
    <property type="evidence" value="ECO:0007669"/>
    <property type="project" value="UniProtKB-KW"/>
</dbReference>
<dbReference type="Gene3D" id="3.40.50.1460">
    <property type="match status" value="1"/>
</dbReference>
<dbReference type="InterPro" id="IPR029030">
    <property type="entry name" value="Caspase-like_dom_sf"/>
</dbReference>
<dbReference type="Pfam" id="PF00656">
    <property type="entry name" value="Peptidase_C14"/>
    <property type="match status" value="1"/>
</dbReference>
<reference evidence="5 6" key="1">
    <citation type="submission" date="2014-04" db="EMBL/GenBank/DDBJ databases">
        <authorList>
            <consortium name="DOE Joint Genome Institute"/>
            <person name="Kuo A."/>
            <person name="Zuccaro A."/>
            <person name="Kohler A."/>
            <person name="Nagy L.G."/>
            <person name="Floudas D."/>
            <person name="Copeland A."/>
            <person name="Barry K.W."/>
            <person name="Cichocki N."/>
            <person name="Veneault-Fourrey C."/>
            <person name="LaButti K."/>
            <person name="Lindquist E.A."/>
            <person name="Lipzen A."/>
            <person name="Lundell T."/>
            <person name="Morin E."/>
            <person name="Murat C."/>
            <person name="Sun H."/>
            <person name="Tunlid A."/>
            <person name="Henrissat B."/>
            <person name="Grigoriev I.V."/>
            <person name="Hibbett D.S."/>
            <person name="Martin F."/>
            <person name="Nordberg H.P."/>
            <person name="Cantor M.N."/>
            <person name="Hua S.X."/>
        </authorList>
    </citation>
    <scope>NUCLEOTIDE SEQUENCE [LARGE SCALE GENOMIC DNA]</scope>
    <source>
        <strain evidence="5 6">MAFF 305830</strain>
    </source>
</reference>
<dbReference type="InterPro" id="IPR011600">
    <property type="entry name" value="Pept_C14_caspase"/>
</dbReference>
<proteinExistence type="inferred from homology"/>
<dbReference type="PANTHER" id="PTHR48104:SF30">
    <property type="entry name" value="METACASPASE-1"/>
    <property type="match status" value="1"/>
</dbReference>
<keyword evidence="3" id="KW-0378">Hydrolase</keyword>
<dbReference type="AlphaFoldDB" id="A0A0C3B231"/>
<evidence type="ECO:0000256" key="1">
    <source>
        <dbReference type="ARBA" id="ARBA00009005"/>
    </source>
</evidence>
<keyword evidence="6" id="KW-1185">Reference proteome</keyword>
<dbReference type="OrthoDB" id="3223806at2759"/>